<accession>A0ACB7YBB1</accession>
<keyword evidence="2" id="KW-1185">Reference proteome</keyword>
<comment type="caution">
    <text evidence="1">The sequence shown here is derived from an EMBL/GenBank/DDBJ whole genome shotgun (WGS) entry which is preliminary data.</text>
</comment>
<reference evidence="1 2" key="1">
    <citation type="journal article" date="2021" name="Hortic Res">
        <title>High-quality reference genome and annotation aids understanding of berry development for evergreen blueberry (Vaccinium darrowii).</title>
        <authorList>
            <person name="Yu J."/>
            <person name="Hulse-Kemp A.M."/>
            <person name="Babiker E."/>
            <person name="Staton M."/>
        </authorList>
    </citation>
    <scope>NUCLEOTIDE SEQUENCE [LARGE SCALE GENOMIC DNA]</scope>
    <source>
        <strain evidence="2">cv. NJ 8807/NJ 8810</strain>
        <tissue evidence="1">Young leaf</tissue>
    </source>
</reference>
<dbReference type="Proteomes" id="UP000828048">
    <property type="component" value="Chromosome 8"/>
</dbReference>
<proteinExistence type="predicted"/>
<organism evidence="1 2">
    <name type="scientific">Vaccinium darrowii</name>
    <dbReference type="NCBI Taxonomy" id="229202"/>
    <lineage>
        <taxon>Eukaryota</taxon>
        <taxon>Viridiplantae</taxon>
        <taxon>Streptophyta</taxon>
        <taxon>Embryophyta</taxon>
        <taxon>Tracheophyta</taxon>
        <taxon>Spermatophyta</taxon>
        <taxon>Magnoliopsida</taxon>
        <taxon>eudicotyledons</taxon>
        <taxon>Gunneridae</taxon>
        <taxon>Pentapetalae</taxon>
        <taxon>asterids</taxon>
        <taxon>Ericales</taxon>
        <taxon>Ericaceae</taxon>
        <taxon>Vaccinioideae</taxon>
        <taxon>Vaccinieae</taxon>
        <taxon>Vaccinium</taxon>
    </lineage>
</organism>
<gene>
    <name evidence="1" type="ORF">Vadar_002567</name>
</gene>
<protein>
    <submittedName>
        <fullName evidence="1">Uncharacterized protein</fullName>
    </submittedName>
</protein>
<dbReference type="EMBL" id="CM037158">
    <property type="protein sequence ID" value="KAH7850758.1"/>
    <property type="molecule type" value="Genomic_DNA"/>
</dbReference>
<name>A0ACB7YBB1_9ERIC</name>
<evidence type="ECO:0000313" key="2">
    <source>
        <dbReference type="Proteomes" id="UP000828048"/>
    </source>
</evidence>
<sequence length="322" mass="37607">MAHGRPDLGYLYWRWKPNQCNIPRFEPKVFLHMLRNKHLAFVGDSLARNQVESLLCMLATVSTRHLVYSYKLPSDVNIRDTFRRWYFPSHNLNVSMYWSPFLARGIEATRAQDYSRIYLDSLDERWVSDLDQVNLIVISFGRWFLKPSLYFYGNSTLGCYSCTGQNYTQVRIHDFFGKILKTALDKIIETKGIDVIVATFSPDHYEGEWDNFGTCLKTQPFEEGEKQLEGIEAEMRRIELEEVEAAKIKAKKFGKIRVEVLDVTKLSLMRQDGHPGPYRVAHPFAKGVKRKVKNDCVHWCLPGPMDTWNEILLDIMKRLENI</sequence>
<evidence type="ECO:0000313" key="1">
    <source>
        <dbReference type="EMBL" id="KAH7850758.1"/>
    </source>
</evidence>